<name>A0AAV2GKY1_9ROSI</name>
<keyword evidence="2" id="KW-1185">Reference proteome</keyword>
<dbReference type="Proteomes" id="UP001497516">
    <property type="component" value="Chromosome 9"/>
</dbReference>
<gene>
    <name evidence="1" type="ORF">LTRI10_LOCUS50798</name>
</gene>
<sequence>MRPKKKQRVEMESIDYWNCRMEKSRMSTRKTRVRISFSLEHLAAIPAEEAFTNRQIRQIPPPPIQLGSPQPDALAIDHPEDLYYERRGEAAVVVDASPKPNC</sequence>
<evidence type="ECO:0000313" key="1">
    <source>
        <dbReference type="EMBL" id="CAL1411441.1"/>
    </source>
</evidence>
<organism evidence="1 2">
    <name type="scientific">Linum trigynum</name>
    <dbReference type="NCBI Taxonomy" id="586398"/>
    <lineage>
        <taxon>Eukaryota</taxon>
        <taxon>Viridiplantae</taxon>
        <taxon>Streptophyta</taxon>
        <taxon>Embryophyta</taxon>
        <taxon>Tracheophyta</taxon>
        <taxon>Spermatophyta</taxon>
        <taxon>Magnoliopsida</taxon>
        <taxon>eudicotyledons</taxon>
        <taxon>Gunneridae</taxon>
        <taxon>Pentapetalae</taxon>
        <taxon>rosids</taxon>
        <taxon>fabids</taxon>
        <taxon>Malpighiales</taxon>
        <taxon>Linaceae</taxon>
        <taxon>Linum</taxon>
    </lineage>
</organism>
<reference evidence="1 2" key="1">
    <citation type="submission" date="2024-04" db="EMBL/GenBank/DDBJ databases">
        <authorList>
            <person name="Fracassetti M."/>
        </authorList>
    </citation>
    <scope>NUCLEOTIDE SEQUENCE [LARGE SCALE GENOMIC DNA]</scope>
</reference>
<evidence type="ECO:0000313" key="2">
    <source>
        <dbReference type="Proteomes" id="UP001497516"/>
    </source>
</evidence>
<protein>
    <submittedName>
        <fullName evidence="1">Uncharacterized protein</fullName>
    </submittedName>
</protein>
<proteinExistence type="predicted"/>
<dbReference type="AlphaFoldDB" id="A0AAV2GKY1"/>
<dbReference type="EMBL" id="OZ034822">
    <property type="protein sequence ID" value="CAL1411441.1"/>
    <property type="molecule type" value="Genomic_DNA"/>
</dbReference>
<accession>A0AAV2GKY1</accession>